<dbReference type="SMART" id="SM00710">
    <property type="entry name" value="PbH1"/>
    <property type="match status" value="7"/>
</dbReference>
<sequence>DTAINVTILSGDLNANDTGVEYSSNGRDENAARILVINQPGCTIDGITISGGHAVGTNGSSEEGSAIYANDANMTIKNCIVKENVVSRGGVIRVIDKIGTTNIENTIISDNLGNFAPVLYSRASGGTLNINLINCLISGNRKDGGASTNPGLVWFRQDLNRTINGKLINCTIVNNTSTNAGSSVAVSGTQANGGSANVEILNSIFQGNEAINGTTTSIMNSVGNGTNSGSASLYAIRNSLDETSFSNITNNGSNRINTNTSSANPMFTSTTDFTLTSGSAAVDAGDNALLPSNIIVDLIGNARVSGAAVDMGAYEFGSAPLGPIYVDASATGNNDGSSWTDAYQDLTTALSINQNGREYWIAAGTYTPGTARTNAFALNNDETILYGGFDGSETMLTERDVVANPTVLSGDLNGNDGQFTLYNSADRNDNSLNILNVFAQNCTLDGLTISSGQANDNSSNATQEGSAIKLQTGNFTINQCIIEKNAALRGGVIEVIDESGTLTISNTIMRENLGRFAPLLYARAANTDLTINLDNCLFVNNEKVGIGATDSIGFFWFRQDISGGNALRAKFTNCTFANNTANISSSNTTVISASRSTGNGAICQLRVFNSIFDGNDNITTGNTDLISVGNGTSQTAANIYEISNSMDETGFSNIGNNGSTRINSNNLSASPIFASTTDFSLQSNSPAIDAGNNQFVTYSEDLLGNSRVVNNVVDMGAIEFNGTASIEEVNLLSIKLHPNPVTDVLNVEIGYSAFAKAEIYNLQGQQVAISKEPTIQVADLRAGMYLIKVVTKDGATATQQFIKK</sequence>
<dbReference type="NCBIfam" id="NF041518">
    <property type="entry name" value="choice_anch_Q"/>
    <property type="match status" value="2"/>
</dbReference>
<dbReference type="Gene3D" id="2.160.20.10">
    <property type="entry name" value="Single-stranded right-handed beta-helix, Pectin lyase-like"/>
    <property type="match status" value="2"/>
</dbReference>
<dbReference type="InterPro" id="IPR059226">
    <property type="entry name" value="Choice_anch_Q_dom"/>
</dbReference>
<organism evidence="3 4">
    <name type="scientific">Nonlabens dokdonensis</name>
    <dbReference type="NCBI Taxonomy" id="328515"/>
    <lineage>
        <taxon>Bacteria</taxon>
        <taxon>Pseudomonadati</taxon>
        <taxon>Bacteroidota</taxon>
        <taxon>Flavobacteriia</taxon>
        <taxon>Flavobacteriales</taxon>
        <taxon>Flavobacteriaceae</taxon>
        <taxon>Nonlabens</taxon>
    </lineage>
</organism>
<dbReference type="Pfam" id="PF18962">
    <property type="entry name" value="Por_Secre_tail"/>
    <property type="match status" value="1"/>
</dbReference>
<dbReference type="NCBIfam" id="TIGR04183">
    <property type="entry name" value="Por_Secre_tail"/>
    <property type="match status" value="1"/>
</dbReference>
<gene>
    <name evidence="3" type="ORF">A9Q93_10080</name>
</gene>
<dbReference type="InterPro" id="IPR006626">
    <property type="entry name" value="PbH1"/>
</dbReference>
<keyword evidence="1" id="KW-0732">Signal</keyword>
<comment type="caution">
    <text evidence="3">The sequence shown here is derived from an EMBL/GenBank/DDBJ whole genome shotgun (WGS) entry which is preliminary data.</text>
</comment>
<dbReference type="EMBL" id="MAAX01000156">
    <property type="protein sequence ID" value="OUS12666.1"/>
    <property type="molecule type" value="Genomic_DNA"/>
</dbReference>
<dbReference type="InterPro" id="IPR011050">
    <property type="entry name" value="Pectin_lyase_fold/virulence"/>
</dbReference>
<feature type="non-terminal residue" evidence="3">
    <location>
        <position position="1"/>
    </location>
</feature>
<reference evidence="4" key="1">
    <citation type="journal article" date="2017" name="Proc. Natl. Acad. Sci. U.S.A.">
        <title>Simulation of Deepwater Horizon oil plume reveals substrate specialization within a complex community of hydrocarbon-degraders.</title>
        <authorList>
            <person name="Hu P."/>
            <person name="Dubinsky E.A."/>
            <person name="Probst A.J."/>
            <person name="Wang J."/>
            <person name="Sieber C.M.K."/>
            <person name="Tom L.M."/>
            <person name="Gardinali P."/>
            <person name="Banfield J.F."/>
            <person name="Atlas R.M."/>
            <person name="Andersen G.L."/>
        </authorList>
    </citation>
    <scope>NUCLEOTIDE SEQUENCE [LARGE SCALE GENOMIC DNA]</scope>
</reference>
<name>A0A1Z8AQP9_9FLAO</name>
<dbReference type="InterPro" id="IPR012334">
    <property type="entry name" value="Pectin_lyas_fold"/>
</dbReference>
<feature type="domain" description="Secretion system C-terminal sorting" evidence="2">
    <location>
        <begin position="737"/>
        <end position="800"/>
    </location>
</feature>
<accession>A0A1Z8AQP9</accession>
<dbReference type="SUPFAM" id="SSF51126">
    <property type="entry name" value="Pectin lyase-like"/>
    <property type="match status" value="2"/>
</dbReference>
<dbReference type="InterPro" id="IPR026444">
    <property type="entry name" value="Secre_tail"/>
</dbReference>
<evidence type="ECO:0000259" key="2">
    <source>
        <dbReference type="Pfam" id="PF18962"/>
    </source>
</evidence>
<dbReference type="Proteomes" id="UP000196102">
    <property type="component" value="Unassembled WGS sequence"/>
</dbReference>
<evidence type="ECO:0000256" key="1">
    <source>
        <dbReference type="ARBA" id="ARBA00022729"/>
    </source>
</evidence>
<dbReference type="RefSeq" id="WP_303687305.1">
    <property type="nucleotide sequence ID" value="NZ_MAAX01000156.1"/>
</dbReference>
<protein>
    <recommendedName>
        <fullName evidence="2">Secretion system C-terminal sorting domain-containing protein</fullName>
    </recommendedName>
</protein>
<proteinExistence type="predicted"/>
<dbReference type="AlphaFoldDB" id="A0A1Z8AQP9"/>
<evidence type="ECO:0000313" key="3">
    <source>
        <dbReference type="EMBL" id="OUS12666.1"/>
    </source>
</evidence>
<evidence type="ECO:0000313" key="4">
    <source>
        <dbReference type="Proteomes" id="UP000196102"/>
    </source>
</evidence>